<comment type="subcellular location">
    <subcellularLocation>
        <location evidence="1">Cell outer membrane</location>
    </subcellularLocation>
</comment>
<keyword evidence="3" id="KW-0813">Transport</keyword>
<reference evidence="8 9" key="2">
    <citation type="submission" date="2021-02" db="EMBL/GenBank/DDBJ databases">
        <title>Sulfurospirillum tamanensis sp. nov.</title>
        <authorList>
            <person name="Frolova A."/>
            <person name="Merkel A."/>
            <person name="Slobodkin A."/>
        </authorList>
    </citation>
    <scope>NUCLEOTIDE SEQUENCE [LARGE SCALE GENOMIC DNA]</scope>
    <source>
        <strain evidence="8 9">T05b</strain>
    </source>
</reference>
<comment type="similarity">
    <text evidence="2">Belongs to the outer membrane factor (OMF) (TC 1.B.17) family.</text>
</comment>
<dbReference type="RefSeq" id="WP_205457982.1">
    <property type="nucleotide sequence ID" value="NZ_JAFHKK010000002.1"/>
</dbReference>
<reference evidence="8 9" key="3">
    <citation type="submission" date="2021-02" db="EMBL/GenBank/DDBJ databases">
        <authorList>
            <person name="Merkel A.Y."/>
        </authorList>
    </citation>
    <scope>NUCLEOTIDE SEQUENCE [LARGE SCALE GENOMIC DNA]</scope>
    <source>
        <strain evidence="8 9">T05b</strain>
    </source>
</reference>
<evidence type="ECO:0000313" key="9">
    <source>
        <dbReference type="Proteomes" id="UP000703590"/>
    </source>
</evidence>
<dbReference type="EMBL" id="JAFHKK010000002">
    <property type="protein sequence ID" value="MBN2963544.1"/>
    <property type="molecule type" value="Genomic_DNA"/>
</dbReference>
<keyword evidence="9" id="KW-1185">Reference proteome</keyword>
<name>A0ABS2WPH4_9BACT</name>
<dbReference type="Gene3D" id="1.20.1600.10">
    <property type="entry name" value="Outer membrane efflux proteins (OEP)"/>
    <property type="match status" value="1"/>
</dbReference>
<evidence type="ECO:0000256" key="7">
    <source>
        <dbReference type="ARBA" id="ARBA00023237"/>
    </source>
</evidence>
<evidence type="ECO:0000313" key="8">
    <source>
        <dbReference type="EMBL" id="MBN2963544.1"/>
    </source>
</evidence>
<evidence type="ECO:0000256" key="6">
    <source>
        <dbReference type="ARBA" id="ARBA00023136"/>
    </source>
</evidence>
<evidence type="ECO:0000256" key="5">
    <source>
        <dbReference type="ARBA" id="ARBA00022692"/>
    </source>
</evidence>
<dbReference type="PANTHER" id="PTHR30026">
    <property type="entry name" value="OUTER MEMBRANE PROTEIN TOLC"/>
    <property type="match status" value="1"/>
</dbReference>
<evidence type="ECO:0000256" key="1">
    <source>
        <dbReference type="ARBA" id="ARBA00004442"/>
    </source>
</evidence>
<keyword evidence="6" id="KW-0472">Membrane</keyword>
<dbReference type="Pfam" id="PF02321">
    <property type="entry name" value="OEP"/>
    <property type="match status" value="2"/>
</dbReference>
<keyword evidence="5" id="KW-0812">Transmembrane</keyword>
<comment type="caution">
    <text evidence="8">The sequence shown here is derived from an EMBL/GenBank/DDBJ whole genome shotgun (WGS) entry which is preliminary data.</text>
</comment>
<evidence type="ECO:0000256" key="4">
    <source>
        <dbReference type="ARBA" id="ARBA00022452"/>
    </source>
</evidence>
<protein>
    <submittedName>
        <fullName evidence="8">TolC family protein</fullName>
    </submittedName>
</protein>
<keyword evidence="4" id="KW-1134">Transmembrane beta strand</keyword>
<evidence type="ECO:0000256" key="2">
    <source>
        <dbReference type="ARBA" id="ARBA00007613"/>
    </source>
</evidence>
<accession>A0ABS2WPH4</accession>
<dbReference type="InterPro" id="IPR051906">
    <property type="entry name" value="TolC-like"/>
</dbReference>
<evidence type="ECO:0000256" key="3">
    <source>
        <dbReference type="ARBA" id="ARBA00022448"/>
    </source>
</evidence>
<dbReference type="SUPFAM" id="SSF56954">
    <property type="entry name" value="Outer membrane efflux proteins (OEP)"/>
    <property type="match status" value="1"/>
</dbReference>
<dbReference type="Proteomes" id="UP000703590">
    <property type="component" value="Unassembled WGS sequence"/>
</dbReference>
<dbReference type="InterPro" id="IPR003423">
    <property type="entry name" value="OMP_efflux"/>
</dbReference>
<keyword evidence="7" id="KW-0998">Cell outer membrane</keyword>
<gene>
    <name evidence="8" type="ORF">JWV37_02030</name>
</gene>
<sequence length="446" mass="49693">MKRFLYLLWVPVLVWSAPLTHLRLDDALVLLQEHNPELIVSDFEAQLRALDASGVEASAWGSVDLVQTAARSNDALNVFGFKLQSREATFQDFGFADFDSTNPNVLHVKSDDLNRPKARNHFSTTIELRVPLYTGGRRAASHHIAQTFHALSRLDTQSLLAEKIQELKRSFYALSLLYDQESTLQELLKNTRALERTATAMHEEGYATATDVLEVKARLAGVSRMLQDTQANSKLLLHVLSFLLNHEVASIAPTLPALQAPSTPPEKTLDVQKATLGAQIAHLDIKRNKAAFMPTVGLLGQYAWSGKEALELSSKNDAYTVGVEFRWNLFQGGGHSIALEKARLAHLKSQHQLSLAKQGTALAFAKLHTQLAQHDHQLQSLEAELTLFKQIYEHHLGRYQENLASMSDVLIKHAELLGKILEHNAAKNKRVETLLSLEKLTHGVQP</sequence>
<organism evidence="8 9">
    <name type="scientific">Sulfurospirillum tamanense</name>
    <dbReference type="NCBI Taxonomy" id="2813362"/>
    <lineage>
        <taxon>Bacteria</taxon>
        <taxon>Pseudomonadati</taxon>
        <taxon>Campylobacterota</taxon>
        <taxon>Epsilonproteobacteria</taxon>
        <taxon>Campylobacterales</taxon>
        <taxon>Sulfurospirillaceae</taxon>
        <taxon>Sulfurospirillum</taxon>
    </lineage>
</organism>
<proteinExistence type="inferred from homology"/>
<dbReference type="PANTHER" id="PTHR30026:SF20">
    <property type="entry name" value="OUTER MEMBRANE PROTEIN TOLC"/>
    <property type="match status" value="1"/>
</dbReference>
<reference evidence="9" key="1">
    <citation type="submission" date="2021-02" db="EMBL/GenBank/DDBJ databases">
        <title>Sulfurospirillum tamanensis sp. nov.</title>
        <authorList>
            <person name="Merkel A.Y."/>
        </authorList>
    </citation>
    <scope>NUCLEOTIDE SEQUENCE [LARGE SCALE GENOMIC DNA]</scope>
    <source>
        <strain evidence="9">T05b</strain>
    </source>
</reference>